<dbReference type="Proteomes" id="UP000738349">
    <property type="component" value="Unassembled WGS sequence"/>
</dbReference>
<keyword evidence="2" id="KW-1185">Reference proteome</keyword>
<accession>A0A9P9D718</accession>
<name>A0A9P9D718_9HYPO</name>
<proteinExistence type="predicted"/>
<dbReference type="EMBL" id="JAGMUV010000034">
    <property type="protein sequence ID" value="KAH7113622.1"/>
    <property type="molecule type" value="Genomic_DNA"/>
</dbReference>
<dbReference type="PANTHER" id="PTHR37285:SF5">
    <property type="entry name" value="SPORE WALL MATURATION PROTEIN DIT1"/>
    <property type="match status" value="1"/>
</dbReference>
<organism evidence="1 2">
    <name type="scientific">Dactylonectria macrodidyma</name>
    <dbReference type="NCBI Taxonomy" id="307937"/>
    <lineage>
        <taxon>Eukaryota</taxon>
        <taxon>Fungi</taxon>
        <taxon>Dikarya</taxon>
        <taxon>Ascomycota</taxon>
        <taxon>Pezizomycotina</taxon>
        <taxon>Sordariomycetes</taxon>
        <taxon>Hypocreomycetidae</taxon>
        <taxon>Hypocreales</taxon>
        <taxon>Nectriaceae</taxon>
        <taxon>Dactylonectria</taxon>
    </lineage>
</organism>
<dbReference type="Pfam" id="PF05141">
    <property type="entry name" value="DIT1_PvcA"/>
    <property type="match status" value="1"/>
</dbReference>
<evidence type="ECO:0000313" key="1">
    <source>
        <dbReference type="EMBL" id="KAH7113622.1"/>
    </source>
</evidence>
<dbReference type="OrthoDB" id="429813at2759"/>
<gene>
    <name evidence="1" type="ORF">EDB81DRAFT_953433</name>
</gene>
<sequence>MPGALVLIATDGACYNDLTGVTDNDLWEYGVILRQMVSEKGYRCIHFVRIMNLLGLYSDPEISKERFISLLKPSRNELMSRYFDPNFDATACIKNDPDYKMTYDGYAKFLKKDLAFGAVRESVSSGKKFKAKVHETAKAMIARGVAFAELIREEYPEHVRLSIHPSTGLTKISMPLIPQPHSFSMTPWHCAVAVDIYGKFKTSHVATVKTTHELVHRHGHPYFFRERSRLWEWDTEVEFEHLYGRGLVVRNASGLKQAEKPLSDADKEKLASLAIAQGRLILKGFD</sequence>
<evidence type="ECO:0000313" key="2">
    <source>
        <dbReference type="Proteomes" id="UP000738349"/>
    </source>
</evidence>
<dbReference type="PANTHER" id="PTHR37285">
    <property type="entry name" value="SPORE WALL MATURATION PROTEIN DIT1"/>
    <property type="match status" value="1"/>
</dbReference>
<reference evidence="1" key="1">
    <citation type="journal article" date="2021" name="Nat. Commun.">
        <title>Genetic determinants of endophytism in the Arabidopsis root mycobiome.</title>
        <authorList>
            <person name="Mesny F."/>
            <person name="Miyauchi S."/>
            <person name="Thiergart T."/>
            <person name="Pickel B."/>
            <person name="Atanasova L."/>
            <person name="Karlsson M."/>
            <person name="Huettel B."/>
            <person name="Barry K.W."/>
            <person name="Haridas S."/>
            <person name="Chen C."/>
            <person name="Bauer D."/>
            <person name="Andreopoulos W."/>
            <person name="Pangilinan J."/>
            <person name="LaButti K."/>
            <person name="Riley R."/>
            <person name="Lipzen A."/>
            <person name="Clum A."/>
            <person name="Drula E."/>
            <person name="Henrissat B."/>
            <person name="Kohler A."/>
            <person name="Grigoriev I.V."/>
            <person name="Martin F.M."/>
            <person name="Hacquard S."/>
        </authorList>
    </citation>
    <scope>NUCLEOTIDE SEQUENCE</scope>
    <source>
        <strain evidence="1">MPI-CAGE-AT-0147</strain>
    </source>
</reference>
<dbReference type="AlphaFoldDB" id="A0A9P9D718"/>
<comment type="caution">
    <text evidence="1">The sequence shown here is derived from an EMBL/GenBank/DDBJ whole genome shotgun (WGS) entry which is preliminary data.</text>
</comment>
<protein>
    <submittedName>
        <fullName evidence="1">Pyoverdine/dityrosine biosynthesis protein-domain-containing protein</fullName>
    </submittedName>
</protein>
<dbReference type="InterPro" id="IPR007817">
    <property type="entry name" value="Isocyanide_synthase_DIT1"/>
</dbReference>